<feature type="region of interest" description="Disordered" evidence="1">
    <location>
        <begin position="1"/>
        <end position="33"/>
    </location>
</feature>
<evidence type="ECO:0000256" key="1">
    <source>
        <dbReference type="SAM" id="MobiDB-lite"/>
    </source>
</evidence>
<feature type="compositionally biased region" description="Pro residues" evidence="1">
    <location>
        <begin position="14"/>
        <end position="25"/>
    </location>
</feature>
<gene>
    <name evidence="2" type="ORF">N7492_001143</name>
</gene>
<reference evidence="2" key="1">
    <citation type="submission" date="2022-11" db="EMBL/GenBank/DDBJ databases">
        <authorList>
            <person name="Petersen C."/>
        </authorList>
    </citation>
    <scope>NUCLEOTIDE SEQUENCE</scope>
    <source>
        <strain evidence="2">IBT 21917</strain>
    </source>
</reference>
<dbReference type="OrthoDB" id="4349176at2759"/>
<evidence type="ECO:0000313" key="2">
    <source>
        <dbReference type="EMBL" id="KAJ5183527.1"/>
    </source>
</evidence>
<protein>
    <submittedName>
        <fullName evidence="2">Uncharacterized protein</fullName>
    </submittedName>
</protein>
<proteinExistence type="predicted"/>
<evidence type="ECO:0000313" key="3">
    <source>
        <dbReference type="Proteomes" id="UP001146351"/>
    </source>
</evidence>
<dbReference type="Proteomes" id="UP001146351">
    <property type="component" value="Unassembled WGS sequence"/>
</dbReference>
<dbReference type="AlphaFoldDB" id="A0A9W9IT39"/>
<name>A0A9W9IT39_9EURO</name>
<feature type="region of interest" description="Disordered" evidence="1">
    <location>
        <begin position="46"/>
        <end position="131"/>
    </location>
</feature>
<comment type="caution">
    <text evidence="2">The sequence shown here is derived from an EMBL/GenBank/DDBJ whole genome shotgun (WGS) entry which is preliminary data.</text>
</comment>
<accession>A0A9W9IT39</accession>
<organism evidence="2 3">
    <name type="scientific">Penicillium capsulatum</name>
    <dbReference type="NCBI Taxonomy" id="69766"/>
    <lineage>
        <taxon>Eukaryota</taxon>
        <taxon>Fungi</taxon>
        <taxon>Dikarya</taxon>
        <taxon>Ascomycota</taxon>
        <taxon>Pezizomycotina</taxon>
        <taxon>Eurotiomycetes</taxon>
        <taxon>Eurotiomycetidae</taxon>
        <taxon>Eurotiales</taxon>
        <taxon>Aspergillaceae</taxon>
        <taxon>Penicillium</taxon>
    </lineage>
</organism>
<feature type="region of interest" description="Disordered" evidence="1">
    <location>
        <begin position="157"/>
        <end position="178"/>
    </location>
</feature>
<keyword evidence="3" id="KW-1185">Reference proteome</keyword>
<reference evidence="2" key="2">
    <citation type="journal article" date="2023" name="IMA Fungus">
        <title>Comparative genomic study of the Penicillium genus elucidates a diverse pangenome and 15 lateral gene transfer events.</title>
        <authorList>
            <person name="Petersen C."/>
            <person name="Sorensen T."/>
            <person name="Nielsen M.R."/>
            <person name="Sondergaard T.E."/>
            <person name="Sorensen J.L."/>
            <person name="Fitzpatrick D.A."/>
            <person name="Frisvad J.C."/>
            <person name="Nielsen K.L."/>
        </authorList>
    </citation>
    <scope>NUCLEOTIDE SEQUENCE</scope>
    <source>
        <strain evidence="2">IBT 21917</strain>
    </source>
</reference>
<sequence>MVFCPLFQRSEPPTYTPRPATPPKLPIMDLSSLDGPPLIASRVLITPSDPMTSRIHEEPPTPQGAADAYHFARSKPLPARPVSADPPAGGRRSPSEDLLPGDLPARDNRDNRSQSPHHSPDLEAEPVPRRTRSCSPLVWSEEESMWVVEGPVPVDFASSRPRHSRPPQPPTASHTPERARDIFTDEFESVECPPSYDSHAFTPSHVMRMREGVASRWGAVAHRVQHSRPG</sequence>
<dbReference type="EMBL" id="JAPQKO010000001">
    <property type="protein sequence ID" value="KAJ5183527.1"/>
    <property type="molecule type" value="Genomic_DNA"/>
</dbReference>